<evidence type="ECO:0000313" key="2">
    <source>
        <dbReference type="EMBL" id="RSD26182.1"/>
    </source>
</evidence>
<reference evidence="3" key="1">
    <citation type="submission" date="2018-12" db="EMBL/GenBank/DDBJ databases">
        <title>Bacillus chawlae sp. nov., Bacillus glennii sp. nov., and Bacillus saganii sp. nov. Isolated from the Vehicle Assembly Building at Kennedy Space Center where the Viking Spacecraft were Assembled.</title>
        <authorList>
            <person name="Seuylemezian A."/>
            <person name="Vaishampayan P."/>
        </authorList>
    </citation>
    <scope>NUCLEOTIDE SEQUENCE [LARGE SCALE GENOMIC DNA]</scope>
    <source>
        <strain evidence="3">DSM 13966</strain>
    </source>
</reference>
<gene>
    <name evidence="2" type="ORF">EJA10_15295</name>
</gene>
<dbReference type="EMBL" id="RSFW01000017">
    <property type="protein sequence ID" value="RSD26182.1"/>
    <property type="molecule type" value="Genomic_DNA"/>
</dbReference>
<comment type="caution">
    <text evidence="2">The sequence shown here is derived from an EMBL/GenBank/DDBJ whole genome shotgun (WGS) entry which is preliminary data.</text>
</comment>
<evidence type="ECO:0000259" key="1">
    <source>
        <dbReference type="PROSITE" id="PS51186"/>
    </source>
</evidence>
<name>A0A427TPD4_9BACI</name>
<dbReference type="GO" id="GO:0016747">
    <property type="term" value="F:acyltransferase activity, transferring groups other than amino-acyl groups"/>
    <property type="evidence" value="ECO:0007669"/>
    <property type="project" value="InterPro"/>
</dbReference>
<dbReference type="RefSeq" id="WP_125480884.1">
    <property type="nucleotide sequence ID" value="NZ_RSFW01000017.1"/>
</dbReference>
<dbReference type="Gene3D" id="3.40.630.30">
    <property type="match status" value="1"/>
</dbReference>
<dbReference type="PANTHER" id="PTHR43610:SF1">
    <property type="entry name" value="N-ACETYLTRANSFERASE DOMAIN-CONTAINING PROTEIN"/>
    <property type="match status" value="1"/>
</dbReference>
<dbReference type="SUPFAM" id="SSF55729">
    <property type="entry name" value="Acyl-CoA N-acyltransferases (Nat)"/>
    <property type="match status" value="1"/>
</dbReference>
<sequence>MEREIILKGPTLLLVPMKGDQLDELWEAGKNPAIWEFTSSKIRSKEDMRKTIETAESEREKGTQVPFVVVDQETGKIIGSSRYLDLSLAHQTLEIGWTWYQPEYWRTRVNTETKFLLLQHAFEQLGMNRVQFCTDSRNIRSQTAIARIGAHKEGMLRKHRIIADGYVRDTVVYSIIKEDWPFVKGQLQEKMKVN</sequence>
<dbReference type="InterPro" id="IPR000182">
    <property type="entry name" value="GNAT_dom"/>
</dbReference>
<accession>A0A427TPD4</accession>
<dbReference type="OrthoDB" id="9795199at2"/>
<evidence type="ECO:0000313" key="3">
    <source>
        <dbReference type="Proteomes" id="UP000279911"/>
    </source>
</evidence>
<keyword evidence="2" id="KW-0808">Transferase</keyword>
<feature type="domain" description="N-acetyltransferase" evidence="1">
    <location>
        <begin position="12"/>
        <end position="178"/>
    </location>
</feature>
<proteinExistence type="predicted"/>
<dbReference type="PANTHER" id="PTHR43610">
    <property type="entry name" value="BLL6696 PROTEIN"/>
    <property type="match status" value="1"/>
</dbReference>
<organism evidence="2 3">
    <name type="scientific">Mesobacillus subterraneus</name>
    <dbReference type="NCBI Taxonomy" id="285983"/>
    <lineage>
        <taxon>Bacteria</taxon>
        <taxon>Bacillati</taxon>
        <taxon>Bacillota</taxon>
        <taxon>Bacilli</taxon>
        <taxon>Bacillales</taxon>
        <taxon>Bacillaceae</taxon>
        <taxon>Mesobacillus</taxon>
    </lineage>
</organism>
<dbReference type="AlphaFoldDB" id="A0A427TPD4"/>
<dbReference type="Pfam" id="PF13302">
    <property type="entry name" value="Acetyltransf_3"/>
    <property type="match status" value="1"/>
</dbReference>
<dbReference type="PROSITE" id="PS51186">
    <property type="entry name" value="GNAT"/>
    <property type="match status" value="1"/>
</dbReference>
<dbReference type="Proteomes" id="UP000279911">
    <property type="component" value="Unassembled WGS sequence"/>
</dbReference>
<dbReference type="InterPro" id="IPR016181">
    <property type="entry name" value="Acyl_CoA_acyltransferase"/>
</dbReference>
<protein>
    <submittedName>
        <fullName evidence="2">N-acetyltransferase</fullName>
    </submittedName>
</protein>